<reference evidence="18" key="1">
    <citation type="submission" date="2022-11" db="EMBL/GenBank/DDBJ databases">
        <authorList>
            <person name="Kikuchi T."/>
        </authorList>
    </citation>
    <scope>NUCLEOTIDE SEQUENCE</scope>
    <source>
        <strain evidence="18">PS1010</strain>
    </source>
</reference>
<evidence type="ECO:0000256" key="10">
    <source>
        <dbReference type="ARBA" id="ARBA00048680"/>
    </source>
</evidence>
<evidence type="ECO:0000256" key="4">
    <source>
        <dbReference type="ARBA" id="ARBA00022692"/>
    </source>
</evidence>
<evidence type="ECO:0000256" key="7">
    <source>
        <dbReference type="ARBA" id="ARBA00047368"/>
    </source>
</evidence>
<evidence type="ECO:0000256" key="15">
    <source>
        <dbReference type="ARBA" id="ARBA00049322"/>
    </source>
</evidence>
<feature type="transmembrane region" description="Helical" evidence="17">
    <location>
        <begin position="98"/>
        <end position="119"/>
    </location>
</feature>
<dbReference type="Proteomes" id="UP001152747">
    <property type="component" value="Unassembled WGS sequence"/>
</dbReference>
<comment type="catalytic activity">
    <reaction evidence="8">
        <text>13-octadecanoyloxy-octadecanoate + H2O = 13-hydroxy-octadecanoate + octadecanoate + H(+)</text>
        <dbReference type="Rhea" id="RHEA:52084"/>
        <dbReference type="ChEBI" id="CHEBI:15377"/>
        <dbReference type="ChEBI" id="CHEBI:15378"/>
        <dbReference type="ChEBI" id="CHEBI:25629"/>
        <dbReference type="ChEBI" id="CHEBI:136304"/>
        <dbReference type="ChEBI" id="CHEBI:136335"/>
    </reaction>
    <physiologicalReaction direction="left-to-right" evidence="8">
        <dbReference type="Rhea" id="RHEA:52085"/>
    </physiologicalReaction>
</comment>
<dbReference type="InterPro" id="IPR006838">
    <property type="entry name" value="ADTRP_AIG1"/>
</dbReference>
<evidence type="ECO:0000256" key="16">
    <source>
        <dbReference type="ARBA" id="ARBA00049428"/>
    </source>
</evidence>
<feature type="transmembrane region" description="Helical" evidence="17">
    <location>
        <begin position="134"/>
        <end position="158"/>
    </location>
</feature>
<evidence type="ECO:0000256" key="2">
    <source>
        <dbReference type="ARBA" id="ARBA00004127"/>
    </source>
</evidence>
<evidence type="ECO:0000256" key="9">
    <source>
        <dbReference type="ARBA" id="ARBA00047863"/>
    </source>
</evidence>
<evidence type="ECO:0000256" key="3">
    <source>
        <dbReference type="ARBA" id="ARBA00009300"/>
    </source>
</evidence>
<dbReference type="AlphaFoldDB" id="A0A9P1J5M1"/>
<gene>
    <name evidence="18" type="ORF">CAMP_LOCUS18855</name>
</gene>
<evidence type="ECO:0000256" key="5">
    <source>
        <dbReference type="ARBA" id="ARBA00022989"/>
    </source>
</evidence>
<evidence type="ECO:0000256" key="13">
    <source>
        <dbReference type="ARBA" id="ARBA00049221"/>
    </source>
</evidence>
<keyword evidence="6 17" id="KW-0472">Membrane</keyword>
<evidence type="ECO:0000256" key="12">
    <source>
        <dbReference type="ARBA" id="ARBA00048800"/>
    </source>
</evidence>
<accession>A0A9P1J5M1</accession>
<comment type="catalytic activity">
    <reaction evidence="1">
        <text>9-(9Z-hexadecenoyloxy)-octadecanoate + H2O = (9Z)-hexadecenoate + 9-hydroxy-octadecanoate + H(+)</text>
        <dbReference type="Rhea" id="RHEA:52068"/>
        <dbReference type="ChEBI" id="CHEBI:15377"/>
        <dbReference type="ChEBI" id="CHEBI:15378"/>
        <dbReference type="ChEBI" id="CHEBI:32372"/>
        <dbReference type="ChEBI" id="CHEBI:136286"/>
        <dbReference type="ChEBI" id="CHEBI:136309"/>
    </reaction>
    <physiologicalReaction direction="left-to-right" evidence="1">
        <dbReference type="Rhea" id="RHEA:52069"/>
    </physiologicalReaction>
</comment>
<dbReference type="EMBL" id="CANHGI010000006">
    <property type="protein sequence ID" value="CAI5456218.1"/>
    <property type="molecule type" value="Genomic_DNA"/>
</dbReference>
<keyword evidence="5 17" id="KW-1133">Transmembrane helix</keyword>
<evidence type="ECO:0000256" key="11">
    <source>
        <dbReference type="ARBA" id="ARBA00048701"/>
    </source>
</evidence>
<protein>
    <submittedName>
        <fullName evidence="18">Uncharacterized protein</fullName>
    </submittedName>
</protein>
<feature type="transmembrane region" description="Helical" evidence="17">
    <location>
        <begin position="222"/>
        <end position="245"/>
    </location>
</feature>
<comment type="catalytic activity">
    <reaction evidence="16">
        <text>12-(9Z-hexadecenoyloxy)-octadecanoate + H2O = 12-hydroxyoctadecanoate + (9Z)-hexadecenoate + H(+)</text>
        <dbReference type="Rhea" id="RHEA:52072"/>
        <dbReference type="ChEBI" id="CHEBI:15377"/>
        <dbReference type="ChEBI" id="CHEBI:15378"/>
        <dbReference type="ChEBI" id="CHEBI:32372"/>
        <dbReference type="ChEBI" id="CHEBI:84201"/>
        <dbReference type="ChEBI" id="CHEBI:136312"/>
    </reaction>
    <physiologicalReaction direction="left-to-right" evidence="16">
        <dbReference type="Rhea" id="RHEA:52073"/>
    </physiologicalReaction>
</comment>
<name>A0A9P1J5M1_9PELO</name>
<comment type="similarity">
    <text evidence="3">Belongs to the AIG1 family.</text>
</comment>
<feature type="transmembrane region" description="Helical" evidence="17">
    <location>
        <begin position="59"/>
        <end position="77"/>
    </location>
</feature>
<feature type="transmembrane region" description="Helical" evidence="17">
    <location>
        <begin position="170"/>
        <end position="192"/>
    </location>
</feature>
<comment type="catalytic activity">
    <reaction evidence="7">
        <text>12-hexadecanoyloxy-octadecanoate + H2O = 12-hydroxyoctadecanoate + hexadecanoate + H(+)</text>
        <dbReference type="Rhea" id="RHEA:52056"/>
        <dbReference type="ChEBI" id="CHEBI:7896"/>
        <dbReference type="ChEBI" id="CHEBI:15377"/>
        <dbReference type="ChEBI" id="CHEBI:15378"/>
        <dbReference type="ChEBI" id="CHEBI:83677"/>
        <dbReference type="ChEBI" id="CHEBI:84201"/>
    </reaction>
    <physiologicalReaction direction="left-to-right" evidence="7">
        <dbReference type="Rhea" id="RHEA:52057"/>
    </physiologicalReaction>
</comment>
<evidence type="ECO:0000313" key="19">
    <source>
        <dbReference type="Proteomes" id="UP001152747"/>
    </source>
</evidence>
<proteinExistence type="inferred from homology"/>
<dbReference type="PANTHER" id="PTHR10989">
    <property type="entry name" value="ANDROGEN-INDUCED PROTEIN 1-RELATED"/>
    <property type="match status" value="1"/>
</dbReference>
<dbReference type="PANTHER" id="PTHR10989:SF16">
    <property type="entry name" value="AT02829P-RELATED"/>
    <property type="match status" value="1"/>
</dbReference>
<comment type="catalytic activity">
    <reaction evidence="12">
        <text>9-(9Z-octadecenoyloxy)-octadecanoate + H2O = 9-hydroxy-octadecanoate + (9Z)-octadecenoate + H(+)</text>
        <dbReference type="Rhea" id="RHEA:52048"/>
        <dbReference type="ChEBI" id="CHEBI:15377"/>
        <dbReference type="ChEBI" id="CHEBI:15378"/>
        <dbReference type="ChEBI" id="CHEBI:30823"/>
        <dbReference type="ChEBI" id="CHEBI:136282"/>
        <dbReference type="ChEBI" id="CHEBI:136286"/>
    </reaction>
    <physiologicalReaction direction="left-to-right" evidence="12">
        <dbReference type="Rhea" id="RHEA:52049"/>
    </physiologicalReaction>
</comment>
<dbReference type="Pfam" id="PF04750">
    <property type="entry name" value="Far-17a_AIG1"/>
    <property type="match status" value="3"/>
</dbReference>
<keyword evidence="19" id="KW-1185">Reference proteome</keyword>
<comment type="caution">
    <text evidence="18">The sequence shown here is derived from an EMBL/GenBank/DDBJ whole genome shotgun (WGS) entry which is preliminary data.</text>
</comment>
<feature type="transmembrane region" description="Helical" evidence="17">
    <location>
        <begin position="257"/>
        <end position="276"/>
    </location>
</feature>
<evidence type="ECO:0000256" key="1">
    <source>
        <dbReference type="ARBA" id="ARBA00000923"/>
    </source>
</evidence>
<evidence type="ECO:0000313" key="18">
    <source>
        <dbReference type="EMBL" id="CAI5456218.1"/>
    </source>
</evidence>
<evidence type="ECO:0000256" key="8">
    <source>
        <dbReference type="ARBA" id="ARBA00047427"/>
    </source>
</evidence>
<feature type="transmembrane region" description="Helical" evidence="17">
    <location>
        <begin position="26"/>
        <end position="47"/>
    </location>
</feature>
<dbReference type="GO" id="GO:0012505">
    <property type="term" value="C:endomembrane system"/>
    <property type="evidence" value="ECO:0007669"/>
    <property type="project" value="UniProtKB-SubCell"/>
</dbReference>
<dbReference type="OrthoDB" id="1898221at2759"/>
<comment type="catalytic activity">
    <reaction evidence="14">
        <text>13-(9Z-octadecenoyloxy)-octadecanoate + H2O = 13-hydroxy-octadecanoate + (9Z)-octadecenoate + H(+)</text>
        <dbReference type="Rhea" id="RHEA:52064"/>
        <dbReference type="ChEBI" id="CHEBI:15377"/>
        <dbReference type="ChEBI" id="CHEBI:15378"/>
        <dbReference type="ChEBI" id="CHEBI:30823"/>
        <dbReference type="ChEBI" id="CHEBI:136303"/>
        <dbReference type="ChEBI" id="CHEBI:136304"/>
    </reaction>
    <physiologicalReaction direction="left-to-right" evidence="14">
        <dbReference type="Rhea" id="RHEA:52065"/>
    </physiologicalReaction>
</comment>
<dbReference type="GO" id="GO:0016020">
    <property type="term" value="C:membrane"/>
    <property type="evidence" value="ECO:0007669"/>
    <property type="project" value="InterPro"/>
</dbReference>
<comment type="catalytic activity">
    <reaction evidence="11">
        <text>12-(9Z-octadecenoyloxy)-octadecanoate + H2O = 12-hydroxyoctadecanoate + (9Z)-octadecenoate + H(+)</text>
        <dbReference type="Rhea" id="RHEA:52060"/>
        <dbReference type="ChEBI" id="CHEBI:15377"/>
        <dbReference type="ChEBI" id="CHEBI:15378"/>
        <dbReference type="ChEBI" id="CHEBI:30823"/>
        <dbReference type="ChEBI" id="CHEBI:84201"/>
        <dbReference type="ChEBI" id="CHEBI:136302"/>
    </reaction>
    <physiologicalReaction direction="left-to-right" evidence="11">
        <dbReference type="Rhea" id="RHEA:52061"/>
    </physiologicalReaction>
</comment>
<comment type="catalytic activity">
    <reaction evidence="9">
        <text>9-hexadecanoyloxy-octadecanoate + H2O = 9-hydroxy-octadecanoate + hexadecanoate + H(+)</text>
        <dbReference type="Rhea" id="RHEA:52052"/>
        <dbReference type="ChEBI" id="CHEBI:7896"/>
        <dbReference type="ChEBI" id="CHEBI:15377"/>
        <dbReference type="ChEBI" id="CHEBI:15378"/>
        <dbReference type="ChEBI" id="CHEBI:83670"/>
        <dbReference type="ChEBI" id="CHEBI:136286"/>
    </reaction>
    <physiologicalReaction direction="left-to-right" evidence="9">
        <dbReference type="Rhea" id="RHEA:52053"/>
    </physiologicalReaction>
</comment>
<evidence type="ECO:0000256" key="6">
    <source>
        <dbReference type="ARBA" id="ARBA00023136"/>
    </source>
</evidence>
<organism evidence="18 19">
    <name type="scientific">Caenorhabditis angaria</name>
    <dbReference type="NCBI Taxonomy" id="860376"/>
    <lineage>
        <taxon>Eukaryota</taxon>
        <taxon>Metazoa</taxon>
        <taxon>Ecdysozoa</taxon>
        <taxon>Nematoda</taxon>
        <taxon>Chromadorea</taxon>
        <taxon>Rhabditida</taxon>
        <taxon>Rhabditina</taxon>
        <taxon>Rhabditomorpha</taxon>
        <taxon>Rhabditoidea</taxon>
        <taxon>Rhabditidae</taxon>
        <taxon>Peloderinae</taxon>
        <taxon>Caenorhabditis</taxon>
    </lineage>
</organism>
<evidence type="ECO:0000256" key="14">
    <source>
        <dbReference type="ARBA" id="ARBA00049296"/>
    </source>
</evidence>
<comment type="catalytic activity">
    <reaction evidence="15">
        <text>13-(9Z-hexadecenoyloxy)-octadecanoate + H2O = 13-hydroxy-octadecanoate + (9Z)-hexadecenoate + H(+)</text>
        <dbReference type="Rhea" id="RHEA:52076"/>
        <dbReference type="ChEBI" id="CHEBI:15377"/>
        <dbReference type="ChEBI" id="CHEBI:15378"/>
        <dbReference type="ChEBI" id="CHEBI:32372"/>
        <dbReference type="ChEBI" id="CHEBI:136304"/>
        <dbReference type="ChEBI" id="CHEBI:136315"/>
    </reaction>
    <physiologicalReaction direction="left-to-right" evidence="15">
        <dbReference type="Rhea" id="RHEA:52077"/>
    </physiologicalReaction>
</comment>
<comment type="catalytic activity">
    <reaction evidence="13">
        <text>9-octadecanoyloxy-octadecanoate + H2O = 9-hydroxy-octadecanoate + octadecanoate + H(+)</text>
        <dbReference type="Rhea" id="RHEA:52096"/>
        <dbReference type="ChEBI" id="CHEBI:15377"/>
        <dbReference type="ChEBI" id="CHEBI:15378"/>
        <dbReference type="ChEBI" id="CHEBI:25629"/>
        <dbReference type="ChEBI" id="CHEBI:136286"/>
        <dbReference type="ChEBI" id="CHEBI:136373"/>
    </reaction>
    <physiologicalReaction direction="left-to-right" evidence="13">
        <dbReference type="Rhea" id="RHEA:52097"/>
    </physiologicalReaction>
</comment>
<keyword evidence="4 17" id="KW-0812">Transmembrane</keyword>
<sequence>MHTLPSIAAHLDLYFWNHQTFKNCKVVKGLGLFAIIYCFIVHYVYYVSGSWAYPILGELSPPFRIAFISATMITIYIKHISCRLNSSMNKKYRSKMKVLFHLAAFGLYAWTCYEDYFLVSGELLPIPNQFFSKFVWLTLIDLYSQLIYHFVGIILALFFDKKRHPIYDYIARALIGPIGVSVTVLFWALYLADPGTLAKDEMGRKNSCDEMKFSKTAVLKGIGIFVTLYLIDIHYVYYTAGFWAYPILGKLALPFRLLFIVVCMLVVYSSYLWLSLVNSFINKDKKKAQKKN</sequence>
<comment type="catalytic activity">
    <reaction evidence="10">
        <text>12-octadecanoyloxy-octadecanoate + H2O = 12-hydroxyoctadecanoate + octadecanoate + H(+)</text>
        <dbReference type="Rhea" id="RHEA:52080"/>
        <dbReference type="ChEBI" id="CHEBI:15377"/>
        <dbReference type="ChEBI" id="CHEBI:15378"/>
        <dbReference type="ChEBI" id="CHEBI:25629"/>
        <dbReference type="ChEBI" id="CHEBI:84201"/>
        <dbReference type="ChEBI" id="CHEBI:136330"/>
    </reaction>
    <physiologicalReaction direction="left-to-right" evidence="10">
        <dbReference type="Rhea" id="RHEA:52081"/>
    </physiologicalReaction>
</comment>
<comment type="subcellular location">
    <subcellularLocation>
        <location evidence="2">Endomembrane system</location>
        <topology evidence="2">Multi-pass membrane protein</topology>
    </subcellularLocation>
</comment>
<evidence type="ECO:0000256" key="17">
    <source>
        <dbReference type="SAM" id="Phobius"/>
    </source>
</evidence>